<feature type="region of interest" description="Disordered" evidence="1">
    <location>
        <begin position="806"/>
        <end position="840"/>
    </location>
</feature>
<reference evidence="2" key="1">
    <citation type="journal article" date="2020" name="Stud. Mycol.">
        <title>101 Dothideomycetes genomes: a test case for predicting lifestyles and emergence of pathogens.</title>
        <authorList>
            <person name="Haridas S."/>
            <person name="Albert R."/>
            <person name="Binder M."/>
            <person name="Bloem J."/>
            <person name="Labutti K."/>
            <person name="Salamov A."/>
            <person name="Andreopoulos B."/>
            <person name="Baker S."/>
            <person name="Barry K."/>
            <person name="Bills G."/>
            <person name="Bluhm B."/>
            <person name="Cannon C."/>
            <person name="Castanera R."/>
            <person name="Culley D."/>
            <person name="Daum C."/>
            <person name="Ezra D."/>
            <person name="Gonzalez J."/>
            <person name="Henrissat B."/>
            <person name="Kuo A."/>
            <person name="Liang C."/>
            <person name="Lipzen A."/>
            <person name="Lutzoni F."/>
            <person name="Magnuson J."/>
            <person name="Mondo S."/>
            <person name="Nolan M."/>
            <person name="Ohm R."/>
            <person name="Pangilinan J."/>
            <person name="Park H.-J."/>
            <person name="Ramirez L."/>
            <person name="Alfaro M."/>
            <person name="Sun H."/>
            <person name="Tritt A."/>
            <person name="Yoshinaga Y."/>
            <person name="Zwiers L.-H."/>
            <person name="Turgeon B."/>
            <person name="Goodwin S."/>
            <person name="Spatafora J."/>
            <person name="Crous P."/>
            <person name="Grigoriev I."/>
        </authorList>
    </citation>
    <scope>NUCLEOTIDE SEQUENCE</scope>
    <source>
        <strain evidence="2">CBS 207.26</strain>
    </source>
</reference>
<accession>A0A6A6D8P3</accession>
<feature type="compositionally biased region" description="Basic and acidic residues" evidence="1">
    <location>
        <begin position="743"/>
        <end position="752"/>
    </location>
</feature>
<organism evidence="2 3">
    <name type="scientific">Zopfia rhizophila CBS 207.26</name>
    <dbReference type="NCBI Taxonomy" id="1314779"/>
    <lineage>
        <taxon>Eukaryota</taxon>
        <taxon>Fungi</taxon>
        <taxon>Dikarya</taxon>
        <taxon>Ascomycota</taxon>
        <taxon>Pezizomycotina</taxon>
        <taxon>Dothideomycetes</taxon>
        <taxon>Dothideomycetes incertae sedis</taxon>
        <taxon>Zopfiaceae</taxon>
        <taxon>Zopfia</taxon>
    </lineage>
</organism>
<evidence type="ECO:0000256" key="1">
    <source>
        <dbReference type="SAM" id="MobiDB-lite"/>
    </source>
</evidence>
<protein>
    <submittedName>
        <fullName evidence="2">Uncharacterized protein</fullName>
    </submittedName>
</protein>
<feature type="compositionally biased region" description="Basic and acidic residues" evidence="1">
    <location>
        <begin position="806"/>
        <end position="819"/>
    </location>
</feature>
<evidence type="ECO:0000313" key="3">
    <source>
        <dbReference type="Proteomes" id="UP000800200"/>
    </source>
</evidence>
<feature type="region of interest" description="Disordered" evidence="1">
    <location>
        <begin position="689"/>
        <end position="764"/>
    </location>
</feature>
<feature type="region of interest" description="Disordered" evidence="1">
    <location>
        <begin position="1266"/>
        <end position="1293"/>
    </location>
</feature>
<evidence type="ECO:0000313" key="2">
    <source>
        <dbReference type="EMBL" id="KAF2174579.1"/>
    </source>
</evidence>
<feature type="non-terminal residue" evidence="2">
    <location>
        <position position="1"/>
    </location>
</feature>
<dbReference type="Proteomes" id="UP000800200">
    <property type="component" value="Unassembled WGS sequence"/>
</dbReference>
<sequence>LVVQPNLVHGLDDGLAGPPPLLAGRALAVPVPTLAGEQQAQRVGLDPAPHDGQRFGHERDLAQLGPLAAHADDRAIQVDLAPRHAGQLVPPAAGQQEQRAEVVVVPPRPRDVRRQGDRLAQLVGAEHAVRREVGQESRGLGGRQVAQLRGGLRDAPLADLPDLVALLPGGVDGGAQQAQLVRDGGRAVAFARAGQLERLDVVGTQAAQGAAGLQLEAARHAGLPEELLGDGRASVRVALLAIRPERRDEVVDGFAQGALPDDLLGVLRGFQRGEGGALRLLLVGLLGRLADALAGPQGVGHVEVPEGALAPPVDLDHGWCLLGGPVRRDLAGSGGVQGGFVEFDLFVGQQVDHDWSAVRLEVQGPEGFRVGRVVDGEEDTRRVLALEQEGRVDPHAAFDGELRGKEVREFFRAGAGERHDVCHSLGFGPFAHAGRDHLVEGRDGLLRVRRKKQRVSVRGVEFEHLLSEFSEIDAQRFGEFHIPLRGDRAAAVLDGGNVGGPTQAHGIGQFDLRHAFRFSLELHRGGSAMHQRVCLCLLIQTAWFGRGALSAPDGATSRLPSGLRRTSHQGPDHASKALRCRRVRGLQATTSVTLAAPDTPGLAEILDGITSRASWVVLRAVMGKARARPQGGAGRAGRAPAGAALRGADGCSECLGMSCGVEVVGRHLAVSHPADRFQGEPPSRAARWCHTAHQVASQDGPAGCPRGRLDEEREAEHEARRRDGEGPGAQERQEGAPSRRRREPAGPRRDPPGGRGGGGSWSGFLRAMRDAGAVGDAAGGAGALAAQPARVAVVVVDGRGAIRRDMQEQEVTRDAEQEPARLQGPRVAGQGRPRPAAPHQARADAARLVLDATGRQRGQEMVPIARPHDLGPVQAVGRVGSADCLDGARVGLAGEQRDRSRAAPDLASGVLGGQLAAGPKGHGSGLLDADPGEAQGIAREPGLALRLAPCAGEDEGRAGGTQRAWRCVEGNAEFAEHVGRFLGRCPGASRGEGSIRPSRGPPRDPFPRGRVAQVGLRSGCQGAARDDGRVLRLRAYPADQLAHRVGVDFLAPGPEDALADGLRDGEGDVRQEHVRCVRDHAPAIRGLRLDGEAALPGVRGAARLGRLVEGKEEAPELGLNVRRKVVLPGPLEIEMLGAQAGLLRRQVRCCATPTLLRGKRAGARAGRLHDGGEVGHGSGLPLRGVARLEHPAGRAARVFEIVRVVGGRLASARVVDAELPAGTARDGASVGAHAGARIREGEAGLAECLRGWWRGHRWVPLGCPRATRVEGTGPSRRPARGRAARGSAAGRGDGGPRACLCLVMLGPGDGRSFALAGAVRGEADNDLAVAPLAQLAGGAGDVIAVGRRAGRDLAALRCRGIHPLAFRRVQHHDNRRDAETREGVSFRQGVRGEVHCEARRVGRLDGFAIGGARHRLVRIGETTLARVGGHELAQLAPVNGVAMAGQVARLVMAPELAIGKRCDLRGEGLEVIPGGAFRDLAPMNGERPALRVAAARLQWAGIRAGGEGSRADWDRADLAVARFEGEVGLHGGSLEAPACEAGWLAPRHPPGWSKRVTRRGPMFDTVRSVLHWTQTRN</sequence>
<proteinExistence type="predicted"/>
<name>A0A6A6D8P3_9PEZI</name>
<keyword evidence="3" id="KW-1185">Reference proteome</keyword>
<dbReference type="EMBL" id="ML994823">
    <property type="protein sequence ID" value="KAF2174579.1"/>
    <property type="molecule type" value="Genomic_DNA"/>
</dbReference>
<feature type="region of interest" description="Disordered" evidence="1">
    <location>
        <begin position="555"/>
        <end position="575"/>
    </location>
</feature>
<feature type="region of interest" description="Disordered" evidence="1">
    <location>
        <begin position="987"/>
        <end position="1008"/>
    </location>
</feature>
<gene>
    <name evidence="2" type="ORF">K469DRAFT_687389</name>
</gene>
<feature type="compositionally biased region" description="Basic and acidic residues" evidence="1">
    <location>
        <begin position="707"/>
        <end position="725"/>
    </location>
</feature>